<accession>A0A7I4YTT3</accession>
<proteinExistence type="predicted"/>
<feature type="compositionally biased region" description="Basic residues" evidence="1">
    <location>
        <begin position="87"/>
        <end position="99"/>
    </location>
</feature>
<evidence type="ECO:0000313" key="2">
    <source>
        <dbReference type="Proteomes" id="UP000025227"/>
    </source>
</evidence>
<dbReference type="WBParaSite" id="HCON_00136190-00001">
    <property type="protein sequence ID" value="HCON_00136190-00001"/>
    <property type="gene ID" value="HCON_00136190"/>
</dbReference>
<organism evidence="2 3">
    <name type="scientific">Haemonchus contortus</name>
    <name type="common">Barber pole worm</name>
    <dbReference type="NCBI Taxonomy" id="6289"/>
    <lineage>
        <taxon>Eukaryota</taxon>
        <taxon>Metazoa</taxon>
        <taxon>Ecdysozoa</taxon>
        <taxon>Nematoda</taxon>
        <taxon>Chromadorea</taxon>
        <taxon>Rhabditida</taxon>
        <taxon>Rhabditina</taxon>
        <taxon>Rhabditomorpha</taxon>
        <taxon>Strongyloidea</taxon>
        <taxon>Trichostrongylidae</taxon>
        <taxon>Haemonchus</taxon>
    </lineage>
</organism>
<feature type="compositionally biased region" description="Low complexity" evidence="1">
    <location>
        <begin position="100"/>
        <end position="111"/>
    </location>
</feature>
<feature type="region of interest" description="Disordered" evidence="1">
    <location>
        <begin position="85"/>
        <end position="111"/>
    </location>
</feature>
<protein>
    <submittedName>
        <fullName evidence="3">DUF382 domain-containing protein</fullName>
    </submittedName>
</protein>
<evidence type="ECO:0000313" key="3">
    <source>
        <dbReference type="WBParaSite" id="HCON_00136190-00001"/>
    </source>
</evidence>
<keyword evidence="2" id="KW-1185">Reference proteome</keyword>
<sequence length="111" mass="12689">MGPFLTIREDEWNMPRVIEYMVPPHEIHDYVIKTSLGVTIMQDGAVLERKSIPLSVPIPWSRKDLNDEPVCMCIHTKYTKKEETTAKKPKIGKRAKTLKKAMAPKAKSAKK</sequence>
<dbReference type="AlphaFoldDB" id="A0A7I4YTT3"/>
<evidence type="ECO:0000256" key="1">
    <source>
        <dbReference type="SAM" id="MobiDB-lite"/>
    </source>
</evidence>
<dbReference type="Proteomes" id="UP000025227">
    <property type="component" value="Unplaced"/>
</dbReference>
<name>A0A7I4YTT3_HAECO</name>
<dbReference type="OMA" id="IREDEWN"/>
<reference evidence="3" key="1">
    <citation type="submission" date="2020-12" db="UniProtKB">
        <authorList>
            <consortium name="WormBaseParasite"/>
        </authorList>
    </citation>
    <scope>IDENTIFICATION</scope>
    <source>
        <strain evidence="3">MHco3</strain>
    </source>
</reference>
<dbReference type="OrthoDB" id="10415946at2759"/>